<dbReference type="EMBL" id="MUYT01000004">
    <property type="protein sequence ID" value="OOS21789.1"/>
    <property type="molecule type" value="Genomic_DNA"/>
</dbReference>
<dbReference type="Proteomes" id="UP000191094">
    <property type="component" value="Unassembled WGS sequence"/>
</dbReference>
<organism evidence="1 2">
    <name type="scientific">Lwoffella lincolnii</name>
    <dbReference type="NCBI Taxonomy" id="90241"/>
    <lineage>
        <taxon>Bacteria</taxon>
        <taxon>Pseudomonadati</taxon>
        <taxon>Pseudomonadota</taxon>
        <taxon>Gammaproteobacteria</taxon>
        <taxon>Moraxellales</taxon>
        <taxon>Moraxellaceae</taxon>
        <taxon>Lwoffella</taxon>
    </lineage>
</organism>
<evidence type="ECO:0000313" key="1">
    <source>
        <dbReference type="EMBL" id="OOS21789.1"/>
    </source>
</evidence>
<sequence>MNAIITTTNKTATTDETVSKHASELGHDLLSLLLIPQIPWQVHNCKVTERICHQHGTLPFLYHYDRLDDEQKQQYPLTPALLSQFNQPMTADDAKQLLANTHGIHDDISDINSGDISHMFNIVNPWFVRVAGSAVLYQPELLLALRLHWQSSTQPLQPIYCQEQDTALRLAIDGWSLYGRVDVLYQGNLPLSLNMTSGEGDTLSHLIPKSGAYQLLPTHYAISLLTELNENLNALFMLDNAIKTNVL</sequence>
<gene>
    <name evidence="1" type="ORF">B0682_03990</name>
</gene>
<dbReference type="OrthoDB" id="6646843at2"/>
<accession>A0A1T0CHN4</accession>
<name>A0A1T0CHN4_9GAMM</name>
<keyword evidence="2" id="KW-1185">Reference proteome</keyword>
<evidence type="ECO:0000313" key="2">
    <source>
        <dbReference type="Proteomes" id="UP000191094"/>
    </source>
</evidence>
<protein>
    <submittedName>
        <fullName evidence="1">Uncharacterized protein</fullName>
    </submittedName>
</protein>
<dbReference type="AlphaFoldDB" id="A0A1T0CHN4"/>
<proteinExistence type="predicted"/>
<dbReference type="STRING" id="90241.B0682_03990"/>
<reference evidence="1 2" key="1">
    <citation type="submission" date="2017-02" db="EMBL/GenBank/DDBJ databases">
        <title>Draft genome sequence of Moraxella lincolnii CCUG 9405T type strain.</title>
        <authorList>
            <person name="Salva-Serra F."/>
            <person name="Engstrom-Jakobsson H."/>
            <person name="Thorell K."/>
            <person name="Jaen-Luchoro D."/>
            <person name="Gonzales-Siles L."/>
            <person name="Karlsson R."/>
            <person name="Yazdan S."/>
            <person name="Boulund F."/>
            <person name="Johnning A."/>
            <person name="Engstrand L."/>
            <person name="Kristiansson E."/>
            <person name="Moore E."/>
        </authorList>
    </citation>
    <scope>NUCLEOTIDE SEQUENCE [LARGE SCALE GENOMIC DNA]</scope>
    <source>
        <strain evidence="1 2">CCUG 9405</strain>
    </source>
</reference>
<comment type="caution">
    <text evidence="1">The sequence shown here is derived from an EMBL/GenBank/DDBJ whole genome shotgun (WGS) entry which is preliminary data.</text>
</comment>
<dbReference type="RefSeq" id="WP_078306777.1">
    <property type="nucleotide sequence ID" value="NZ_MUYT01000004.1"/>
</dbReference>